<accession>A0A7D4TNN0</accession>
<feature type="domain" description="Histidine kinase" evidence="7">
    <location>
        <begin position="414"/>
        <end position="630"/>
    </location>
</feature>
<dbReference type="PROSITE" id="PS50109">
    <property type="entry name" value="HIS_KIN"/>
    <property type="match status" value="1"/>
</dbReference>
<evidence type="ECO:0000256" key="2">
    <source>
        <dbReference type="ARBA" id="ARBA00012438"/>
    </source>
</evidence>
<dbReference type="Pfam" id="PF02518">
    <property type="entry name" value="HATPase_c"/>
    <property type="match status" value="1"/>
</dbReference>
<protein>
    <recommendedName>
        <fullName evidence="2">histidine kinase</fullName>
        <ecNumber evidence="2">2.7.13.3</ecNumber>
    </recommendedName>
</protein>
<dbReference type="AlphaFoldDB" id="A0A7D4TNN0"/>
<evidence type="ECO:0000256" key="1">
    <source>
        <dbReference type="ARBA" id="ARBA00000085"/>
    </source>
</evidence>
<comment type="catalytic activity">
    <reaction evidence="1">
        <text>ATP + protein L-histidine = ADP + protein N-phospho-L-histidine.</text>
        <dbReference type="EC" id="2.7.13.3"/>
    </reaction>
</comment>
<evidence type="ECO:0000256" key="4">
    <source>
        <dbReference type="ARBA" id="ARBA00022679"/>
    </source>
</evidence>
<keyword evidence="6" id="KW-0472">Membrane</keyword>
<dbReference type="SUPFAM" id="SSF48452">
    <property type="entry name" value="TPR-like"/>
    <property type="match status" value="1"/>
</dbReference>
<dbReference type="KEGG" id="mmab:HQ865_09785"/>
<evidence type="ECO:0000256" key="6">
    <source>
        <dbReference type="SAM" id="Phobius"/>
    </source>
</evidence>
<dbReference type="FunFam" id="3.30.565.10:FF:000006">
    <property type="entry name" value="Sensor histidine kinase WalK"/>
    <property type="match status" value="1"/>
</dbReference>
<dbReference type="SUPFAM" id="SSF55874">
    <property type="entry name" value="ATPase domain of HSP90 chaperone/DNA topoisomerase II/histidine kinase"/>
    <property type="match status" value="1"/>
</dbReference>
<keyword evidence="3" id="KW-0597">Phosphoprotein</keyword>
<sequence length="638" mass="71404">MKNWLGSILLALICTMAYPAVKKENRPDPAAIQNINFLISRARGLVLKQPDSARVFAEKALVLSKKINYKHGIGQCFNTIGVSYWVQSLLPVSQFYLVLAVPYLRDDNKALADCYRNIARNYVDLKDYKLGLHFFKAAIKQAGKDPALKALIFTELTSLFNATNDYDDGMMHIQVAFKYSKITHNANLIAILYNRLGQIYIGQRKLDLAERTLDTCYNLAVPLKNKRLLSVLSIDQSRIFVLKNNPDKALGYAQKGYLLADTIGSSDLKLRALKVLTDIYEKQGNVKQALRSETEATQLYDSVKNFTNIKTLKLIQDYNLLNTRLNTIEQVKSTSDANRALIKSQNKTIALLVIFLVIAVVLIIVIFVYYREKNQMNARLQAQHQVLIDQKKLIEAQRTDLEEVNKLKDKLLAIIGHDLRTPIASLISISDLFAVGYITADEVTKLMQDLTPVIKGAELTLSNLMGFADNQMQGQKVRASSIDICAIADEMLQTFAHQLQQKDISLTNHCITKAEVWADANHIKVILRNLVSNAIKFTGNGGEIQVISFVKNNDVQVCVEDTGVGMSPEEINKLFNKKLHFSQPGTSGEKGTGLGLLLCKELIEMNNGALWVEATPGSGCRFYFTLPVTTSLHLQVQE</sequence>
<dbReference type="InterPro" id="IPR004358">
    <property type="entry name" value="Sig_transdc_His_kin-like_C"/>
</dbReference>
<proteinExistence type="predicted"/>
<dbReference type="Gene3D" id="1.10.287.130">
    <property type="match status" value="1"/>
</dbReference>
<dbReference type="GO" id="GO:0005886">
    <property type="term" value="C:plasma membrane"/>
    <property type="evidence" value="ECO:0007669"/>
    <property type="project" value="TreeGrafter"/>
</dbReference>
<keyword evidence="4" id="KW-0808">Transferase</keyword>
<dbReference type="InterPro" id="IPR036890">
    <property type="entry name" value="HATPase_C_sf"/>
</dbReference>
<dbReference type="Proteomes" id="UP000505355">
    <property type="component" value="Chromosome"/>
</dbReference>
<keyword evidence="5" id="KW-0418">Kinase</keyword>
<dbReference type="SMART" id="SM00028">
    <property type="entry name" value="TPR"/>
    <property type="match status" value="3"/>
</dbReference>
<dbReference type="InterPro" id="IPR036097">
    <property type="entry name" value="HisK_dim/P_sf"/>
</dbReference>
<dbReference type="GO" id="GO:0000155">
    <property type="term" value="F:phosphorelay sensor kinase activity"/>
    <property type="evidence" value="ECO:0007669"/>
    <property type="project" value="InterPro"/>
</dbReference>
<evidence type="ECO:0000313" key="8">
    <source>
        <dbReference type="EMBL" id="QKJ30034.1"/>
    </source>
</evidence>
<dbReference type="EC" id="2.7.13.3" evidence="2"/>
<dbReference type="Gene3D" id="1.25.40.10">
    <property type="entry name" value="Tetratricopeptide repeat domain"/>
    <property type="match status" value="2"/>
</dbReference>
<name>A0A7D4TNN0_9SPHI</name>
<evidence type="ECO:0000313" key="9">
    <source>
        <dbReference type="Proteomes" id="UP000505355"/>
    </source>
</evidence>
<dbReference type="PANTHER" id="PTHR43047">
    <property type="entry name" value="TWO-COMPONENT HISTIDINE PROTEIN KINASE"/>
    <property type="match status" value="1"/>
</dbReference>
<dbReference type="EMBL" id="CP054139">
    <property type="protein sequence ID" value="QKJ30034.1"/>
    <property type="molecule type" value="Genomic_DNA"/>
</dbReference>
<keyword evidence="6" id="KW-0812">Transmembrane</keyword>
<dbReference type="InterPro" id="IPR005467">
    <property type="entry name" value="His_kinase_dom"/>
</dbReference>
<organism evidence="8 9">
    <name type="scientific">Mucilaginibacter mali</name>
    <dbReference type="NCBI Taxonomy" id="2740462"/>
    <lineage>
        <taxon>Bacteria</taxon>
        <taxon>Pseudomonadati</taxon>
        <taxon>Bacteroidota</taxon>
        <taxon>Sphingobacteriia</taxon>
        <taxon>Sphingobacteriales</taxon>
        <taxon>Sphingobacteriaceae</taxon>
        <taxon>Mucilaginibacter</taxon>
    </lineage>
</organism>
<evidence type="ECO:0000256" key="3">
    <source>
        <dbReference type="ARBA" id="ARBA00022553"/>
    </source>
</evidence>
<dbReference type="SMART" id="SM00387">
    <property type="entry name" value="HATPase_c"/>
    <property type="match status" value="1"/>
</dbReference>
<dbReference type="InterPro" id="IPR019734">
    <property type="entry name" value="TPR_rpt"/>
</dbReference>
<dbReference type="InterPro" id="IPR011990">
    <property type="entry name" value="TPR-like_helical_dom_sf"/>
</dbReference>
<dbReference type="SUPFAM" id="SSF47384">
    <property type="entry name" value="Homodimeric domain of signal transducing histidine kinase"/>
    <property type="match status" value="1"/>
</dbReference>
<dbReference type="InterPro" id="IPR003661">
    <property type="entry name" value="HisK_dim/P_dom"/>
</dbReference>
<keyword evidence="9" id="KW-1185">Reference proteome</keyword>
<reference evidence="8 9" key="1">
    <citation type="submission" date="2020-05" db="EMBL/GenBank/DDBJ databases">
        <title>Mucilaginibacter mali sp. nov.</title>
        <authorList>
            <person name="Kim H.S."/>
            <person name="Lee K.C."/>
            <person name="Suh M.K."/>
            <person name="Kim J.-S."/>
            <person name="Han K.-I."/>
            <person name="Eom M.K."/>
            <person name="Shin Y.K."/>
            <person name="Lee J.-S."/>
        </authorList>
    </citation>
    <scope>NUCLEOTIDE SEQUENCE [LARGE SCALE GENOMIC DNA]</scope>
    <source>
        <strain evidence="8 9">G2-14</strain>
    </source>
</reference>
<feature type="transmembrane region" description="Helical" evidence="6">
    <location>
        <begin position="349"/>
        <end position="370"/>
    </location>
</feature>
<dbReference type="GO" id="GO:0009927">
    <property type="term" value="F:histidine phosphotransfer kinase activity"/>
    <property type="evidence" value="ECO:0007669"/>
    <property type="project" value="TreeGrafter"/>
</dbReference>
<dbReference type="Gene3D" id="3.30.565.10">
    <property type="entry name" value="Histidine kinase-like ATPase, C-terminal domain"/>
    <property type="match status" value="1"/>
</dbReference>
<dbReference type="PANTHER" id="PTHR43047:SF65">
    <property type="entry name" value="CHEY-HOMOLOGOUS RECEIVER DOMAIN AND PAS DOMAIN-CONTAINING PROTEIN"/>
    <property type="match status" value="1"/>
</dbReference>
<dbReference type="CDD" id="cd00082">
    <property type="entry name" value="HisKA"/>
    <property type="match status" value="1"/>
</dbReference>
<dbReference type="RefSeq" id="WP_173414724.1">
    <property type="nucleotide sequence ID" value="NZ_CP054139.1"/>
</dbReference>
<dbReference type="PRINTS" id="PR00344">
    <property type="entry name" value="BCTRLSENSOR"/>
</dbReference>
<gene>
    <name evidence="8" type="ORF">HQ865_09785</name>
</gene>
<dbReference type="InterPro" id="IPR003594">
    <property type="entry name" value="HATPase_dom"/>
</dbReference>
<evidence type="ECO:0000256" key="5">
    <source>
        <dbReference type="ARBA" id="ARBA00022777"/>
    </source>
</evidence>
<keyword evidence="6" id="KW-1133">Transmembrane helix</keyword>
<evidence type="ECO:0000259" key="7">
    <source>
        <dbReference type="PROSITE" id="PS50109"/>
    </source>
</evidence>